<sequence length="134" mass="14928">MNDEPKTPTGRLVWPLTFKPCPASQEPTKLRDVETGPHPLAEVDYSRIERRVLVMGGRGHSKTLAMLEQMKAYCEADVKLAMGVPADMLGEDQGPLTGDELRSIMEGQPPWVEPEPERPSKNPFAQGSIKRFTK</sequence>
<organism evidence="2 3">
    <name type="scientific">Roseobacter phage RDJL Phi 1</name>
    <dbReference type="NCBI Taxonomy" id="562742"/>
    <lineage>
        <taxon>Viruses</taxon>
        <taxon>Duplodnaviria</taxon>
        <taxon>Heunggongvirae</taxon>
        <taxon>Uroviricota</taxon>
        <taxon>Caudoviricetes</taxon>
        <taxon>Xiamenvirus</taxon>
        <taxon>Xiamenvirus RDJL1</taxon>
    </lineage>
</organism>
<gene>
    <name evidence="2" type="ORF">RDJLphi1_gp54</name>
</gene>
<reference evidence="2 3" key="1">
    <citation type="journal article" date="2009" name="Appl. Environ. Microbiol.">
        <title>Roseophage RDJL Phi1, infecting the aerobic anoxygenic phototrophic bacterium Roseobacter denitrificans OCh114.</title>
        <authorList>
            <person name="Zhang Y."/>
            <person name="Jiao N."/>
        </authorList>
    </citation>
    <scope>NUCLEOTIDE SEQUENCE [LARGE SCALE GENOMIC DNA]</scope>
</reference>
<protein>
    <submittedName>
        <fullName evidence="2">Uncharacterized protein</fullName>
    </submittedName>
</protein>
<dbReference type="Proteomes" id="UP000008742">
    <property type="component" value="Segment"/>
</dbReference>
<dbReference type="GeneID" id="10511791"/>
<evidence type="ECO:0000256" key="1">
    <source>
        <dbReference type="SAM" id="MobiDB-lite"/>
    </source>
</evidence>
<keyword evidence="3" id="KW-1185">Reference proteome</keyword>
<proteinExistence type="predicted"/>
<evidence type="ECO:0000313" key="2">
    <source>
        <dbReference type="EMBL" id="ADK73455.1"/>
    </source>
</evidence>
<dbReference type="OrthoDB" id="35130at10239"/>
<dbReference type="RefSeq" id="YP_004421822.1">
    <property type="nucleotide sequence ID" value="NC_015466.1"/>
</dbReference>
<evidence type="ECO:0000313" key="3">
    <source>
        <dbReference type="Proteomes" id="UP000008742"/>
    </source>
</evidence>
<accession>F4YXR5</accession>
<dbReference type="KEGG" id="vg:10511791"/>
<reference evidence="2 3" key="2">
    <citation type="journal article" date="2011" name="Virol. J.">
        <title>Complete genome sequence of a marine roseophage provides evidence into the evolution of gene transfer agents in alphaproteobacteria.</title>
        <authorList>
            <person name="Huang S."/>
            <person name="Zhang Y."/>
            <person name="Chen F."/>
            <person name="Jiao N."/>
        </authorList>
    </citation>
    <scope>NUCLEOTIDE SEQUENCE [LARGE SCALE GENOMIC DNA]</scope>
</reference>
<name>F4YXR5_9CAUD</name>
<dbReference type="EMBL" id="HM151342">
    <property type="protein sequence ID" value="ADK73455.1"/>
    <property type="molecule type" value="Genomic_DNA"/>
</dbReference>
<feature type="region of interest" description="Disordered" evidence="1">
    <location>
        <begin position="90"/>
        <end position="134"/>
    </location>
</feature>